<dbReference type="AlphaFoldDB" id="A0A379WJU0"/>
<gene>
    <name evidence="1" type="ORF">NCTC8261_00136</name>
</gene>
<evidence type="ECO:0000313" key="2">
    <source>
        <dbReference type="Proteomes" id="UP000254712"/>
    </source>
</evidence>
<proteinExistence type="predicted"/>
<dbReference type="Proteomes" id="UP000254712">
    <property type="component" value="Unassembled WGS sequence"/>
</dbReference>
<organism evidence="1 2">
    <name type="scientific">Salmonella enterica I</name>
    <dbReference type="NCBI Taxonomy" id="59201"/>
    <lineage>
        <taxon>Bacteria</taxon>
        <taxon>Pseudomonadati</taxon>
        <taxon>Pseudomonadota</taxon>
        <taxon>Gammaproteobacteria</taxon>
        <taxon>Enterobacterales</taxon>
        <taxon>Enterobacteriaceae</taxon>
        <taxon>Salmonella</taxon>
    </lineage>
</organism>
<name>A0A379WJU0_SALET</name>
<sequence length="87" mass="8902">MRTAASQETRAGVPWLLLTPVEITTSPGVPVGLTRALICVCSPPVAGQCARREAAAGKGLVDMGRVSMGRQSSPLCSTAPVACAQTH</sequence>
<dbReference type="EMBL" id="UGXT01000002">
    <property type="protein sequence ID" value="SUH33968.1"/>
    <property type="molecule type" value="Genomic_DNA"/>
</dbReference>
<protein>
    <submittedName>
        <fullName evidence="1">Uncharacterized protein</fullName>
    </submittedName>
</protein>
<reference evidence="1 2" key="1">
    <citation type="submission" date="2018-06" db="EMBL/GenBank/DDBJ databases">
        <authorList>
            <consortium name="Pathogen Informatics"/>
            <person name="Doyle S."/>
        </authorList>
    </citation>
    <scope>NUCLEOTIDE SEQUENCE [LARGE SCALE GENOMIC DNA]</scope>
    <source>
        <strain evidence="1 2">NCTC8261</strain>
    </source>
</reference>
<evidence type="ECO:0000313" key="1">
    <source>
        <dbReference type="EMBL" id="SUH33968.1"/>
    </source>
</evidence>
<accession>A0A379WJU0</accession>